<proteinExistence type="predicted"/>
<feature type="region of interest" description="Disordered" evidence="3">
    <location>
        <begin position="1"/>
        <end position="20"/>
    </location>
</feature>
<dbReference type="Gene3D" id="3.50.50.60">
    <property type="entry name" value="FAD/NAD(P)-binding domain"/>
    <property type="match status" value="1"/>
</dbReference>
<sequence>SGGNVPLGGGTSHQKKYEIEDSPDVLFQDLTDWSVVESNGMPDYRYNDRACQRALADNEAPTYEFLVANGVEFVDKAPDVRGSHAVGISAPREYHTIWGEGPSLESPSGSGGTALIRPLEASAREKGVQFLLNYHMDEIFREEPTSGRILGIKASYTPTILPGETTPLKSFRSEGNIEMDAETVTVKANKAVIIGTGGSTGNVNFRRIFDPRLTEEFQLGGDPYSPQDASGELAAMAIEASLWGTANQTQEKNGFFRKRNLIGSQYLYVSWKPESPIFPLVRATGIRVGDWHNMICVNQVGKRFYDETVGNWPGGSKHGFLDPYIHGDWRNPRRITYNPPNCLDAALA</sequence>
<organism evidence="5">
    <name type="scientific">marine sediment metagenome</name>
    <dbReference type="NCBI Taxonomy" id="412755"/>
    <lineage>
        <taxon>unclassified sequences</taxon>
        <taxon>metagenomes</taxon>
        <taxon>ecological metagenomes</taxon>
    </lineage>
</organism>
<dbReference type="EMBL" id="LAZR01066078">
    <property type="protein sequence ID" value="KKK54277.1"/>
    <property type="molecule type" value="Genomic_DNA"/>
</dbReference>
<evidence type="ECO:0000256" key="2">
    <source>
        <dbReference type="ARBA" id="ARBA00023002"/>
    </source>
</evidence>
<feature type="domain" description="FAD-dependent oxidoreductase 2 FAD-binding" evidence="4">
    <location>
        <begin position="14"/>
        <end position="201"/>
    </location>
</feature>
<dbReference type="Pfam" id="PF00890">
    <property type="entry name" value="FAD_binding_2"/>
    <property type="match status" value="1"/>
</dbReference>
<dbReference type="InterPro" id="IPR003953">
    <property type="entry name" value="FAD-dep_OxRdtase_2_FAD-bd"/>
</dbReference>
<reference evidence="5" key="1">
    <citation type="journal article" date="2015" name="Nature">
        <title>Complex archaea that bridge the gap between prokaryotes and eukaryotes.</title>
        <authorList>
            <person name="Spang A."/>
            <person name="Saw J.H."/>
            <person name="Jorgensen S.L."/>
            <person name="Zaremba-Niedzwiedzka K."/>
            <person name="Martijn J."/>
            <person name="Lind A.E."/>
            <person name="van Eijk R."/>
            <person name="Schleper C."/>
            <person name="Guy L."/>
            <person name="Ettema T.J."/>
        </authorList>
    </citation>
    <scope>NUCLEOTIDE SEQUENCE</scope>
</reference>
<comment type="caution">
    <text evidence="5">The sequence shown here is derived from an EMBL/GenBank/DDBJ whole genome shotgun (WGS) entry which is preliminary data.</text>
</comment>
<keyword evidence="1" id="KW-0285">Flavoprotein</keyword>
<dbReference type="SUPFAM" id="SSF51905">
    <property type="entry name" value="FAD/NAD(P)-binding domain"/>
    <property type="match status" value="1"/>
</dbReference>
<evidence type="ECO:0000256" key="3">
    <source>
        <dbReference type="SAM" id="MobiDB-lite"/>
    </source>
</evidence>
<evidence type="ECO:0000256" key="1">
    <source>
        <dbReference type="ARBA" id="ARBA00022630"/>
    </source>
</evidence>
<feature type="non-terminal residue" evidence="5">
    <location>
        <position position="348"/>
    </location>
</feature>
<name>A0A0F8WBN5_9ZZZZ</name>
<gene>
    <name evidence="5" type="ORF">LCGC14_3086360</name>
</gene>
<feature type="compositionally biased region" description="Gly residues" evidence="3">
    <location>
        <begin position="1"/>
        <end position="11"/>
    </location>
</feature>
<dbReference type="InterPro" id="IPR036188">
    <property type="entry name" value="FAD/NAD-bd_sf"/>
</dbReference>
<keyword evidence="2" id="KW-0560">Oxidoreductase</keyword>
<dbReference type="GO" id="GO:0016491">
    <property type="term" value="F:oxidoreductase activity"/>
    <property type="evidence" value="ECO:0007669"/>
    <property type="project" value="UniProtKB-KW"/>
</dbReference>
<evidence type="ECO:0000259" key="4">
    <source>
        <dbReference type="Pfam" id="PF00890"/>
    </source>
</evidence>
<dbReference type="AlphaFoldDB" id="A0A0F8WBN5"/>
<protein>
    <recommendedName>
        <fullName evidence="4">FAD-dependent oxidoreductase 2 FAD-binding domain-containing protein</fullName>
    </recommendedName>
</protein>
<accession>A0A0F8WBN5</accession>
<feature type="non-terminal residue" evidence="5">
    <location>
        <position position="1"/>
    </location>
</feature>
<evidence type="ECO:0000313" key="5">
    <source>
        <dbReference type="EMBL" id="KKK54277.1"/>
    </source>
</evidence>